<dbReference type="EMBL" id="QLTT01000014">
    <property type="protein sequence ID" value="RAS59501.1"/>
    <property type="molecule type" value="Genomic_DNA"/>
</dbReference>
<organism evidence="2 3">
    <name type="scientific">Lentzea atacamensis</name>
    <dbReference type="NCBI Taxonomy" id="531938"/>
    <lineage>
        <taxon>Bacteria</taxon>
        <taxon>Bacillati</taxon>
        <taxon>Actinomycetota</taxon>
        <taxon>Actinomycetes</taxon>
        <taxon>Pseudonocardiales</taxon>
        <taxon>Pseudonocardiaceae</taxon>
        <taxon>Lentzea</taxon>
    </lineage>
</organism>
<accession>A0ABX9DW34</accession>
<dbReference type="Proteomes" id="UP000248714">
    <property type="component" value="Unassembled WGS sequence"/>
</dbReference>
<evidence type="ECO:0000313" key="2">
    <source>
        <dbReference type="EMBL" id="RAS59501.1"/>
    </source>
</evidence>
<sequence length="145" mass="16170">MDGFYRRVLITGSQLWTDTTVIRDKLAQVWHPDTILMSGACPRGADRLCEECWTHWGGRVDRYPAKWFEDGQFRRNAGFRRNEEMVQAAVDLGAGRCLAFILDESPGATHTAGLARAAGIWTSVYPATSHPNVPSGQEVPLLNRP</sequence>
<proteinExistence type="predicted"/>
<gene>
    <name evidence="2" type="ORF">C8D87_114113</name>
</gene>
<dbReference type="InterPro" id="IPR019627">
    <property type="entry name" value="YAcAr"/>
</dbReference>
<keyword evidence="3" id="KW-1185">Reference proteome</keyword>
<dbReference type="Pfam" id="PF10686">
    <property type="entry name" value="YAcAr"/>
    <property type="match status" value="1"/>
</dbReference>
<evidence type="ECO:0000259" key="1">
    <source>
        <dbReference type="Pfam" id="PF10686"/>
    </source>
</evidence>
<reference evidence="2 3" key="1">
    <citation type="submission" date="2018-06" db="EMBL/GenBank/DDBJ databases">
        <title>Genomic Encyclopedia of Type Strains, Phase IV (KMG-IV): sequencing the most valuable type-strain genomes for metagenomic binning, comparative biology and taxonomic classification.</title>
        <authorList>
            <person name="Goeker M."/>
        </authorList>
    </citation>
    <scope>NUCLEOTIDE SEQUENCE [LARGE SCALE GENOMIC DNA]</scope>
    <source>
        <strain evidence="2 3">DSM 45479</strain>
    </source>
</reference>
<dbReference type="RefSeq" id="WP_233442545.1">
    <property type="nucleotide sequence ID" value="NZ_QLTT01000014.1"/>
</dbReference>
<name>A0ABX9DW34_9PSEU</name>
<feature type="domain" description="YspA cpYpsA-related SLOG" evidence="1">
    <location>
        <begin position="7"/>
        <end position="52"/>
    </location>
</feature>
<evidence type="ECO:0000313" key="3">
    <source>
        <dbReference type="Proteomes" id="UP000248714"/>
    </source>
</evidence>
<comment type="caution">
    <text evidence="2">The sequence shown here is derived from an EMBL/GenBank/DDBJ whole genome shotgun (WGS) entry which is preliminary data.</text>
</comment>
<protein>
    <submittedName>
        <fullName evidence="2">Uncharacterized protein DUF2493</fullName>
    </submittedName>
</protein>